<evidence type="ECO:0000313" key="2">
    <source>
        <dbReference type="EMBL" id="SFU27375.1"/>
    </source>
</evidence>
<evidence type="ECO:0000313" key="3">
    <source>
        <dbReference type="Proteomes" id="UP000199138"/>
    </source>
</evidence>
<dbReference type="RefSeq" id="WP_093021598.1">
    <property type="nucleotide sequence ID" value="NZ_FPBK01000001.1"/>
</dbReference>
<keyword evidence="3" id="KW-1185">Reference proteome</keyword>
<dbReference type="STRING" id="1224947.SAMN05216480_101152"/>
<protein>
    <submittedName>
        <fullName evidence="2">Protein CcmA, bactofilin family</fullName>
    </submittedName>
</protein>
<comment type="similarity">
    <text evidence="1">Belongs to the bactofilin family.</text>
</comment>
<dbReference type="PANTHER" id="PTHR35024">
    <property type="entry name" value="HYPOTHETICAL CYTOSOLIC PROTEIN"/>
    <property type="match status" value="1"/>
</dbReference>
<accession>A0A1I7ETX0</accession>
<gene>
    <name evidence="2" type="ORF">SAMN05216480_101152</name>
</gene>
<dbReference type="EMBL" id="FPBK01000001">
    <property type="protein sequence ID" value="SFU27375.1"/>
    <property type="molecule type" value="Genomic_DNA"/>
</dbReference>
<reference evidence="2 3" key="1">
    <citation type="submission" date="2016-10" db="EMBL/GenBank/DDBJ databases">
        <authorList>
            <person name="de Groot N.N."/>
        </authorList>
    </citation>
    <scope>NUCLEOTIDE SEQUENCE [LARGE SCALE GENOMIC DNA]</scope>
    <source>
        <strain evidence="2 3">CGMCC 1.12333</strain>
    </source>
</reference>
<evidence type="ECO:0000256" key="1">
    <source>
        <dbReference type="ARBA" id="ARBA00044755"/>
    </source>
</evidence>
<sequence>MFNEKKTTRPENVGLSNRILANTKIKGEVISDTDFRIDGSLEGDVNTSGKLVIGKTGLIDGKAQCSNADIEGTFTGTLVVKGLLTLKSTAVLEGDVVAGKLAIDPGATFNATCSMKSGASIKALGNGKQETKKSAS</sequence>
<dbReference type="OrthoDB" id="5432602at2"/>
<dbReference type="InterPro" id="IPR007607">
    <property type="entry name" value="BacA/B"/>
</dbReference>
<dbReference type="Proteomes" id="UP000199138">
    <property type="component" value="Unassembled WGS sequence"/>
</dbReference>
<dbReference type="Pfam" id="PF04519">
    <property type="entry name" value="Bactofilin"/>
    <property type="match status" value="1"/>
</dbReference>
<dbReference type="PANTHER" id="PTHR35024:SF4">
    <property type="entry name" value="POLYMER-FORMING CYTOSKELETAL PROTEIN"/>
    <property type="match status" value="1"/>
</dbReference>
<proteinExistence type="inferred from homology"/>
<dbReference type="AlphaFoldDB" id="A0A1I7ETX0"/>
<organism evidence="2 3">
    <name type="scientific">Pustulibacterium marinum</name>
    <dbReference type="NCBI Taxonomy" id="1224947"/>
    <lineage>
        <taxon>Bacteria</taxon>
        <taxon>Pseudomonadati</taxon>
        <taxon>Bacteroidota</taxon>
        <taxon>Flavobacteriia</taxon>
        <taxon>Flavobacteriales</taxon>
        <taxon>Flavobacteriaceae</taxon>
        <taxon>Pustulibacterium</taxon>
    </lineage>
</organism>
<name>A0A1I7ETX0_9FLAO</name>